<protein>
    <recommendedName>
        <fullName evidence="5">PilN domain-containing protein</fullName>
    </recommendedName>
</protein>
<dbReference type="Pfam" id="PF05137">
    <property type="entry name" value="PilN"/>
    <property type="match status" value="1"/>
</dbReference>
<reference evidence="3 4" key="1">
    <citation type="submission" date="2020-01" db="EMBL/GenBank/DDBJ databases">
        <title>Whole genome sequence of Heliobacterium gestii DSM 11169.</title>
        <authorList>
            <person name="Kyndt J.A."/>
            <person name="Meyer T.E."/>
        </authorList>
    </citation>
    <scope>NUCLEOTIDE SEQUENCE [LARGE SCALE GENOMIC DNA]</scope>
    <source>
        <strain evidence="3 4">DSM 11169</strain>
    </source>
</reference>
<evidence type="ECO:0000313" key="3">
    <source>
        <dbReference type="EMBL" id="MZP43294.1"/>
    </source>
</evidence>
<name>A0A845LD45_HELGE</name>
<dbReference type="OrthoDB" id="1729774at2"/>
<feature type="transmembrane region" description="Helical" evidence="2">
    <location>
        <begin position="21"/>
        <end position="41"/>
    </location>
</feature>
<evidence type="ECO:0008006" key="5">
    <source>
        <dbReference type="Google" id="ProtNLM"/>
    </source>
</evidence>
<feature type="region of interest" description="Disordered" evidence="1">
    <location>
        <begin position="190"/>
        <end position="211"/>
    </location>
</feature>
<comment type="caution">
    <text evidence="3">The sequence shown here is derived from an EMBL/GenBank/DDBJ whole genome shotgun (WGS) entry which is preliminary data.</text>
</comment>
<dbReference type="InterPro" id="IPR052534">
    <property type="entry name" value="Extracell_DNA_Util/SecSys_Comp"/>
</dbReference>
<dbReference type="Proteomes" id="UP000471031">
    <property type="component" value="Unassembled WGS sequence"/>
</dbReference>
<dbReference type="RefSeq" id="WP_161261865.1">
    <property type="nucleotide sequence ID" value="NZ_JAFBDC010000013.1"/>
</dbReference>
<dbReference type="PANTHER" id="PTHR40278">
    <property type="entry name" value="DNA UTILIZATION PROTEIN HOFN"/>
    <property type="match status" value="1"/>
</dbReference>
<keyword evidence="4" id="KW-1185">Reference proteome</keyword>
<sequence>MQSINLLPIELRPKKLDRRSLLIRSGVTVVVLACLAGYGFFLAKIYLSQKEGERVAAEMAALQPELRRVEAIEKEINDNRKKAELLNQLQSARVPWSKVFNEVTGVTPDGLWLATVTLNTIDPAKTVLEIEGETVAFEQVGVFVLKLRTFPYFSSVELIDARDKNVDFKWVTRFKVQALLAPIPPELQVVPVDSNGKDGTKKSGAQGGERR</sequence>
<accession>A0A845LD45</accession>
<evidence type="ECO:0000256" key="1">
    <source>
        <dbReference type="SAM" id="MobiDB-lite"/>
    </source>
</evidence>
<organism evidence="3 4">
    <name type="scientific">Heliomicrobium gestii</name>
    <name type="common">Heliobacterium gestii</name>
    <dbReference type="NCBI Taxonomy" id="2699"/>
    <lineage>
        <taxon>Bacteria</taxon>
        <taxon>Bacillati</taxon>
        <taxon>Bacillota</taxon>
        <taxon>Clostridia</taxon>
        <taxon>Eubacteriales</taxon>
        <taxon>Heliobacteriaceae</taxon>
        <taxon>Heliomicrobium</taxon>
    </lineage>
</organism>
<dbReference type="InterPro" id="IPR007813">
    <property type="entry name" value="PilN"/>
</dbReference>
<dbReference type="AlphaFoldDB" id="A0A845LD45"/>
<dbReference type="EMBL" id="WXEX01000007">
    <property type="protein sequence ID" value="MZP43294.1"/>
    <property type="molecule type" value="Genomic_DNA"/>
</dbReference>
<keyword evidence="2" id="KW-1133">Transmembrane helix</keyword>
<dbReference type="PANTHER" id="PTHR40278:SF1">
    <property type="entry name" value="DNA UTILIZATION PROTEIN HOFN"/>
    <property type="match status" value="1"/>
</dbReference>
<keyword evidence="2" id="KW-0812">Transmembrane</keyword>
<gene>
    <name evidence="3" type="ORF">GTO89_09610</name>
</gene>
<evidence type="ECO:0000256" key="2">
    <source>
        <dbReference type="SAM" id="Phobius"/>
    </source>
</evidence>
<keyword evidence="2" id="KW-0472">Membrane</keyword>
<proteinExistence type="predicted"/>
<evidence type="ECO:0000313" key="4">
    <source>
        <dbReference type="Proteomes" id="UP000471031"/>
    </source>
</evidence>